<keyword evidence="9 11" id="KW-0472">Membrane</keyword>
<dbReference type="AlphaFoldDB" id="A0A9J6RK02"/>
<comment type="subcellular location">
    <subcellularLocation>
        <location evidence="1 11">Cell outer membrane</location>
        <topology evidence="1 11">Multi-pass membrane protein</topology>
    </subcellularLocation>
</comment>
<evidence type="ECO:0000256" key="9">
    <source>
        <dbReference type="ARBA" id="ARBA00023136"/>
    </source>
</evidence>
<dbReference type="RefSeq" id="WP_258330964.1">
    <property type="nucleotide sequence ID" value="NZ_JAPTGG010000004.1"/>
</dbReference>
<feature type="chain" id="PRO_5039952673" evidence="13">
    <location>
        <begin position="23"/>
        <end position="767"/>
    </location>
</feature>
<evidence type="ECO:0000256" key="6">
    <source>
        <dbReference type="ARBA" id="ARBA00023004"/>
    </source>
</evidence>
<evidence type="ECO:0000256" key="12">
    <source>
        <dbReference type="RuleBase" id="RU003357"/>
    </source>
</evidence>
<evidence type="ECO:0000256" key="8">
    <source>
        <dbReference type="ARBA" id="ARBA00023077"/>
    </source>
</evidence>
<evidence type="ECO:0000259" key="15">
    <source>
        <dbReference type="Pfam" id="PF07715"/>
    </source>
</evidence>
<comment type="caution">
    <text evidence="16">The sequence shown here is derived from an EMBL/GenBank/DDBJ whole genome shotgun (WGS) entry which is preliminary data.</text>
</comment>
<evidence type="ECO:0000256" key="11">
    <source>
        <dbReference type="PROSITE-ProRule" id="PRU01360"/>
    </source>
</evidence>
<comment type="similarity">
    <text evidence="11 12">Belongs to the TonB-dependent receptor family.</text>
</comment>
<evidence type="ECO:0000313" key="17">
    <source>
        <dbReference type="Proteomes" id="UP001069090"/>
    </source>
</evidence>
<keyword evidence="6" id="KW-0408">Iron</keyword>
<keyword evidence="7" id="KW-0406">Ion transport</keyword>
<evidence type="ECO:0000256" key="3">
    <source>
        <dbReference type="ARBA" id="ARBA00022452"/>
    </source>
</evidence>
<dbReference type="Gene3D" id="2.40.170.20">
    <property type="entry name" value="TonB-dependent receptor, beta-barrel domain"/>
    <property type="match status" value="1"/>
</dbReference>
<dbReference type="PROSITE" id="PS52016">
    <property type="entry name" value="TONB_DEPENDENT_REC_3"/>
    <property type="match status" value="1"/>
</dbReference>
<dbReference type="InterPro" id="IPR012910">
    <property type="entry name" value="Plug_dom"/>
</dbReference>
<keyword evidence="13" id="KW-0732">Signal</keyword>
<reference evidence="16 17" key="1">
    <citation type="submission" date="2022-12" db="EMBL/GenBank/DDBJ databases">
        <title>Dasania phycosphaerae sp. nov., isolated from particulate material of the south coast of Korea.</title>
        <authorList>
            <person name="Jiang Y."/>
        </authorList>
    </citation>
    <scope>NUCLEOTIDE SEQUENCE [LARGE SCALE GENOMIC DNA]</scope>
    <source>
        <strain evidence="16 17">GY-19</strain>
    </source>
</reference>
<dbReference type="Proteomes" id="UP001069090">
    <property type="component" value="Unassembled WGS sequence"/>
</dbReference>
<evidence type="ECO:0000256" key="13">
    <source>
        <dbReference type="SAM" id="SignalP"/>
    </source>
</evidence>
<evidence type="ECO:0000256" key="2">
    <source>
        <dbReference type="ARBA" id="ARBA00022448"/>
    </source>
</evidence>
<dbReference type="PANTHER" id="PTHR32552">
    <property type="entry name" value="FERRICHROME IRON RECEPTOR-RELATED"/>
    <property type="match status" value="1"/>
</dbReference>
<dbReference type="GO" id="GO:0006826">
    <property type="term" value="P:iron ion transport"/>
    <property type="evidence" value="ECO:0007669"/>
    <property type="project" value="UniProtKB-KW"/>
</dbReference>
<dbReference type="SUPFAM" id="SSF56935">
    <property type="entry name" value="Porins"/>
    <property type="match status" value="1"/>
</dbReference>
<evidence type="ECO:0000256" key="7">
    <source>
        <dbReference type="ARBA" id="ARBA00023065"/>
    </source>
</evidence>
<dbReference type="InterPro" id="IPR039426">
    <property type="entry name" value="TonB-dep_rcpt-like"/>
</dbReference>
<keyword evidence="10 11" id="KW-0998">Cell outer membrane</keyword>
<evidence type="ECO:0000256" key="10">
    <source>
        <dbReference type="ARBA" id="ARBA00023237"/>
    </source>
</evidence>
<gene>
    <name evidence="16" type="ORF">O0V09_06340</name>
</gene>
<dbReference type="Pfam" id="PF00593">
    <property type="entry name" value="TonB_dep_Rec_b-barrel"/>
    <property type="match status" value="1"/>
</dbReference>
<evidence type="ECO:0000256" key="5">
    <source>
        <dbReference type="ARBA" id="ARBA00022692"/>
    </source>
</evidence>
<protein>
    <submittedName>
        <fullName evidence="16">TonB-dependent receptor</fullName>
    </submittedName>
</protein>
<evidence type="ECO:0000313" key="16">
    <source>
        <dbReference type="EMBL" id="MCZ0864811.1"/>
    </source>
</evidence>
<dbReference type="InterPro" id="IPR036942">
    <property type="entry name" value="Beta-barrel_TonB_sf"/>
</dbReference>
<sequence>MQQRRRQLLAGALLLPTYAINAAPVLEEVIVSAQKRDANLQDTAVSVQVLGGEALSDLNVKGFDDYIQFLPTVSFDTTRPGVAQVYMRGISSGGDGNHSASMPSVGVYLDEQPITTINEVLDLHAYDIARIETLAGPQGTLFGASSQSGTLRIITNKPVMGEFEAGYDVSGNKVEHGDEGYTLEGFVNIPLADNTALRLVGWHDKAGGYIDNVERTVTFAASGLTATSKAEENFNDVTTSGMRALLKVDLNDRWTVTPGITYQEMKSNGVFSHDPDELGDLNTQEYFDTFYDEEWYQASLTVEGKVGNLDLVYAGAYLDRDRISEYDYTGYAEYLEDVYAYYGYDCLYYQADGTTCANPSQYVDGDENFNRTSHELRIQSSQDERLRFIAGIFYQEQEHEFDLQWVVPDMNSADSVIPGGKTTWQTHQVRNDQDQAIFGEVSFDITEDITALVGARYYEYDNKLYGFNGFIGHCTGDYINGQFVEGAGANVPQYPCFDTKILDGKQSNEDSIWKGNLTYNISDDLMIYITYSEGYRAGGVNRARVDGIPGYEEDFTKNYEFGWKTSWLEKRLRFNGAIYQVQWDDFQYSILDFDVSNLTIIYNAGQATVNGLEFDIDFAATDELILKFSGSYNDAELDDDIINDGEVLAPSGTQMPFVPEIQYTAIARYATDVGEFNVYGQAAFSYTDDSWSELDVSVRSKQSSYEVLNLAAGFTINNTSVDFFIDNATDERAELNKVYAGYDASIDEGVTSVNRPRTIGVRFGQRF</sequence>
<dbReference type="InterPro" id="IPR000531">
    <property type="entry name" value="Beta-barrel_TonB"/>
</dbReference>
<dbReference type="GO" id="GO:0009279">
    <property type="term" value="C:cell outer membrane"/>
    <property type="evidence" value="ECO:0007669"/>
    <property type="project" value="UniProtKB-SubCell"/>
</dbReference>
<keyword evidence="4" id="KW-0410">Iron transport</keyword>
<name>A0A9J6RK02_9GAMM</name>
<feature type="signal peptide" evidence="13">
    <location>
        <begin position="1"/>
        <end position="22"/>
    </location>
</feature>
<feature type="domain" description="TonB-dependent receptor plug" evidence="15">
    <location>
        <begin position="40"/>
        <end position="150"/>
    </location>
</feature>
<evidence type="ECO:0000259" key="14">
    <source>
        <dbReference type="Pfam" id="PF00593"/>
    </source>
</evidence>
<proteinExistence type="inferred from homology"/>
<keyword evidence="8 12" id="KW-0798">TonB box</keyword>
<dbReference type="PANTHER" id="PTHR32552:SF81">
    <property type="entry name" value="TONB-DEPENDENT OUTER MEMBRANE RECEPTOR"/>
    <property type="match status" value="1"/>
</dbReference>
<evidence type="ECO:0000256" key="4">
    <source>
        <dbReference type="ARBA" id="ARBA00022496"/>
    </source>
</evidence>
<organism evidence="16 17">
    <name type="scientific">Dasania phycosphaerae</name>
    <dbReference type="NCBI Taxonomy" id="2950436"/>
    <lineage>
        <taxon>Bacteria</taxon>
        <taxon>Pseudomonadati</taxon>
        <taxon>Pseudomonadota</taxon>
        <taxon>Gammaproteobacteria</taxon>
        <taxon>Cellvibrionales</taxon>
        <taxon>Spongiibacteraceae</taxon>
        <taxon>Dasania</taxon>
    </lineage>
</organism>
<keyword evidence="17" id="KW-1185">Reference proteome</keyword>
<dbReference type="EMBL" id="JAPTGG010000004">
    <property type="protein sequence ID" value="MCZ0864811.1"/>
    <property type="molecule type" value="Genomic_DNA"/>
</dbReference>
<feature type="domain" description="TonB-dependent receptor-like beta-barrel" evidence="14">
    <location>
        <begin position="288"/>
        <end position="727"/>
    </location>
</feature>
<keyword evidence="5 11" id="KW-0812">Transmembrane</keyword>
<accession>A0A9J6RK02</accession>
<keyword evidence="3 11" id="KW-1134">Transmembrane beta strand</keyword>
<keyword evidence="2 11" id="KW-0813">Transport</keyword>
<dbReference type="Pfam" id="PF07715">
    <property type="entry name" value="Plug"/>
    <property type="match status" value="1"/>
</dbReference>
<keyword evidence="16" id="KW-0675">Receptor</keyword>
<evidence type="ECO:0000256" key="1">
    <source>
        <dbReference type="ARBA" id="ARBA00004571"/>
    </source>
</evidence>